<protein>
    <submittedName>
        <fullName evidence="1">Uncharacterized protein</fullName>
    </submittedName>
</protein>
<organism evidence="1 2">
    <name type="scientific">Roseburia inulinivorans</name>
    <dbReference type="NCBI Taxonomy" id="360807"/>
    <lineage>
        <taxon>Bacteria</taxon>
        <taxon>Bacillati</taxon>
        <taxon>Bacillota</taxon>
        <taxon>Clostridia</taxon>
        <taxon>Lachnospirales</taxon>
        <taxon>Lachnospiraceae</taxon>
        <taxon>Roseburia</taxon>
    </lineage>
</organism>
<proteinExistence type="predicted"/>
<sequence length="100" mass="11742">MLNLVVFETEEELCELTGLTEEELWQKGFNLDDWEIGFQSEVKLHKTPTKKDIENGYRKNELIALFDLPAHWLMNQMNSYCVGANYVFLDGKPYYTVHHA</sequence>
<name>A0A413TE43_9FIRM</name>
<dbReference type="Proteomes" id="UP000283492">
    <property type="component" value="Unassembled WGS sequence"/>
</dbReference>
<accession>A0A413TE43</accession>
<reference evidence="1 2" key="1">
    <citation type="submission" date="2018-08" db="EMBL/GenBank/DDBJ databases">
        <title>A genome reference for cultivated species of the human gut microbiota.</title>
        <authorList>
            <person name="Zou Y."/>
            <person name="Xue W."/>
            <person name="Luo G."/>
        </authorList>
    </citation>
    <scope>NUCLEOTIDE SEQUENCE [LARGE SCALE GENOMIC DNA]</scope>
    <source>
        <strain evidence="1 2">AM42-1AC</strain>
    </source>
</reference>
<evidence type="ECO:0000313" key="2">
    <source>
        <dbReference type="Proteomes" id="UP000283492"/>
    </source>
</evidence>
<evidence type="ECO:0000313" key="1">
    <source>
        <dbReference type="EMBL" id="RHA83318.1"/>
    </source>
</evidence>
<dbReference type="AlphaFoldDB" id="A0A413TE43"/>
<dbReference type="RefSeq" id="WP_118583502.1">
    <property type="nucleotide sequence ID" value="NZ_CABJFX010000042.1"/>
</dbReference>
<dbReference type="EMBL" id="QSFX01000042">
    <property type="protein sequence ID" value="RHA83318.1"/>
    <property type="molecule type" value="Genomic_DNA"/>
</dbReference>
<comment type="caution">
    <text evidence="1">The sequence shown here is derived from an EMBL/GenBank/DDBJ whole genome shotgun (WGS) entry which is preliminary data.</text>
</comment>
<gene>
    <name evidence="1" type="ORF">DW914_16820</name>
</gene>